<dbReference type="FunFam" id="1.10.1200.10:FF:000005">
    <property type="entry name" value="Nonribosomal peptide synthetase 1"/>
    <property type="match status" value="2"/>
</dbReference>
<dbReference type="GO" id="GO:0044550">
    <property type="term" value="P:secondary metabolite biosynthetic process"/>
    <property type="evidence" value="ECO:0007669"/>
    <property type="project" value="TreeGrafter"/>
</dbReference>
<keyword evidence="3" id="KW-0436">Ligase</keyword>
<dbReference type="CDD" id="cd05918">
    <property type="entry name" value="A_NRPS_SidN3_like"/>
    <property type="match status" value="2"/>
</dbReference>
<evidence type="ECO:0000256" key="1">
    <source>
        <dbReference type="ARBA" id="ARBA00022450"/>
    </source>
</evidence>
<proteinExistence type="inferred from homology"/>
<dbReference type="GO" id="GO:0031177">
    <property type="term" value="F:phosphopantetheine binding"/>
    <property type="evidence" value="ECO:0007669"/>
    <property type="project" value="InterPro"/>
</dbReference>
<dbReference type="Gene3D" id="3.30.559.10">
    <property type="entry name" value="Chloramphenicol acetyltransferase-like domain"/>
    <property type="match status" value="2"/>
</dbReference>
<evidence type="ECO:0000313" key="6">
    <source>
        <dbReference type="EMBL" id="AMQ36132.1"/>
    </source>
</evidence>
<evidence type="ECO:0000256" key="3">
    <source>
        <dbReference type="ARBA" id="ARBA00022598"/>
    </source>
</evidence>
<dbReference type="FunFam" id="3.30.559.30:FF:000003">
    <property type="entry name" value="Nonribosomal peptide synthase SidD"/>
    <property type="match status" value="1"/>
</dbReference>
<dbReference type="InterPro" id="IPR010071">
    <property type="entry name" value="AA_adenyl_dom"/>
</dbReference>
<dbReference type="Pfam" id="PF00550">
    <property type="entry name" value="PP-binding"/>
    <property type="match status" value="2"/>
</dbReference>
<keyword evidence="2" id="KW-0597">Phosphoprotein</keyword>
<evidence type="ECO:0000259" key="5">
    <source>
        <dbReference type="PROSITE" id="PS50075"/>
    </source>
</evidence>
<dbReference type="GO" id="GO:0016874">
    <property type="term" value="F:ligase activity"/>
    <property type="evidence" value="ECO:0007669"/>
    <property type="project" value="UniProtKB-KW"/>
</dbReference>
<dbReference type="EMBL" id="KU695586">
    <property type="protein sequence ID" value="AMQ36132.1"/>
    <property type="molecule type" value="Genomic_DNA"/>
</dbReference>
<dbReference type="FunFam" id="3.30.300.30:FF:000015">
    <property type="entry name" value="Nonribosomal peptide synthase SidD"/>
    <property type="match status" value="2"/>
</dbReference>
<dbReference type="InterPro" id="IPR023213">
    <property type="entry name" value="CAT-like_dom_sf"/>
</dbReference>
<dbReference type="Pfam" id="PF00668">
    <property type="entry name" value="Condensation"/>
    <property type="match status" value="2"/>
</dbReference>
<dbReference type="FunFam" id="3.40.50.12780:FF:000014">
    <property type="entry name" value="Nonribosomal peptide synthetase 1"/>
    <property type="match status" value="1"/>
</dbReference>
<comment type="similarity">
    <text evidence="4">Belongs to the NRP synthetase family.</text>
</comment>
<reference evidence="6" key="1">
    <citation type="journal article" date="2016" name="J. Antibiot.">
        <title>Biosynthesis of the alpha-nitro-containing cyclic tripeptide psychrophilin.</title>
        <authorList>
            <person name="Zhao M."/>
            <person name="Lin H.C."/>
            <person name="Tang Y."/>
        </authorList>
    </citation>
    <scope>NUCLEOTIDE SEQUENCE</scope>
    <source>
        <strain evidence="6">IBT 24420</strain>
    </source>
</reference>
<dbReference type="Gene3D" id="1.10.1200.10">
    <property type="entry name" value="ACP-like"/>
    <property type="match status" value="2"/>
</dbReference>
<dbReference type="SMART" id="SM00823">
    <property type="entry name" value="PKS_PP"/>
    <property type="match status" value="2"/>
</dbReference>
<evidence type="ECO:0000256" key="2">
    <source>
        <dbReference type="ARBA" id="ARBA00022553"/>
    </source>
</evidence>
<dbReference type="InterPro" id="IPR036736">
    <property type="entry name" value="ACP-like_sf"/>
</dbReference>
<accession>A0A142DX11</accession>
<dbReference type="CDD" id="cd19545">
    <property type="entry name" value="FUM14_C_NRPS-like"/>
    <property type="match status" value="1"/>
</dbReference>
<keyword evidence="1" id="KW-0596">Phosphopantetheine</keyword>
<dbReference type="Gene3D" id="3.40.50.12780">
    <property type="entry name" value="N-terminal domain of ligase-like"/>
    <property type="match status" value="2"/>
</dbReference>
<dbReference type="InterPro" id="IPR001242">
    <property type="entry name" value="Condensation_dom"/>
</dbReference>
<dbReference type="InterPro" id="IPR020845">
    <property type="entry name" value="AMP-binding_CS"/>
</dbReference>
<organism evidence="6">
    <name type="scientific">Penicillium sp. YT-2016</name>
    <dbReference type="NCBI Taxonomy" id="1813945"/>
    <lineage>
        <taxon>Eukaryota</taxon>
        <taxon>Fungi</taxon>
        <taxon>Dikarya</taxon>
        <taxon>Ascomycota</taxon>
        <taxon>Pezizomycotina</taxon>
        <taxon>Eurotiomycetes</taxon>
        <taxon>Eurotiomycetidae</taxon>
        <taxon>Eurotiales</taxon>
        <taxon>Aspergillaceae</taxon>
        <taxon>Penicillium</taxon>
    </lineage>
</organism>
<dbReference type="PROSITE" id="PS00455">
    <property type="entry name" value="AMP_BINDING"/>
    <property type="match status" value="2"/>
</dbReference>
<sequence>MPGTIVLEPRTLSSEDLCRLKQWNALIPESQAGCVHQLINTHCEEQPDAEAVSAWDGSFTYGELARVTDHVSAYLVEHGVGPEVVVPILLEKSRWVPLAMVSVMKAGGAFMLLDSGHPPSRLTELCARVGAEIMITSRGLAASSECLGVKAVAILDEESSAVHHPLSHGKTAAVDVKPRNLLYVVFTSGSTGQPKGVLIEHGSYVAGAQLHIPALHMGRSSRIFQFASNAFDAIITDTLSTLIAGGCVCIPSEGQRIDQCIETLDFFRATHVFLTPSFARTLSHQRPSKFLQVLVLIGEVVQDSDVTQWAHKVTIMNGYGPAECSAAATVQSHLSSASSPRNIGHRVCGGLWLVNPDDVDQLAAIGEVGELLIEGPTVGRGYLDDPGRTNAVFIRGPAWLKQVRGHDNHENSRLYLTGDLMCYEADGSLCYIGRKDSQVKLRGQRIELPEVEDHVRQALPKKVEVVVEMVPIAGINQSLVAFIQCDLGASTANGNGDSAANGDIVTYSTGEFKKQVLAVKTRLAATLPSFMVPGFFIPVQRFPLTRAGKVDRKNLRGLLAHDTHSLDHFRILDEDRRPPSTEREQALQRVWSEALNIAPDMIGAEDNFFHFGGDSITAIFVVAGLRAAGYELTVAEILGSPRLSHVASLMRDTASMETQAHMPPFSLLGTHDARDPALEAAARQCQVDVDLVEDIYPCTSLQEGLFALGASQQGAYVGRWTYAFNEATVDPSRLRRAWNEVAQSNAILRTRIIKTPSHRMYQVVLRNPVAWEDPSRCTLEVEFGRPLVMFALKKDPRTQSFQLTVTMHHALYDAWSLQLLLDQVEAIYLGQSHQSPPPFNRFVKYISKGMSDTKQERFWRAEFAGLAADPFPSFQHTHQRPTPSVTHRRTINPAQFSPRMFTRSTVARLAWALVQSQYQNRTDVVFGATVSGRTAPVSGVESMTGPTIATIPWRVQLHPERTVAQSLEEIQSQTARCMPYEQVGMHHMKNWGEEAKAACSFQTLLLVQQNERGAGLPLLGVDEDSGNWRAFATYALTVFCDLNSAPFGLEAWFDPDIIPAAQVERLLNQFAHIIEGICHGMNASIADLLASVCSSHVQQMLEWNQMPDIPQVCVHDLFAQRCQEHPVALAVDAWDGTFTYAELDKLSTSLARYLSSRGVCAGWFVPICSEKSRWVVMCMLAIIKTGAAFVLLDPSHPKKRLDSACKLTQTPLVICSRDALALALDLTGEVIVSSGDYSGWGEDLPTQDCVALPNVDPGQPLFVAFTSGSTGIPKGVLVTHNSYLASTLPIVEQVKISPGVRWLQFASFAFDMSAVEILWTIICGGCLCILSESQRLDEFASAAASFQPTHAFLVPSFARTLNPETLPSLRALLLAGEPPNAGDIQLWCERVSLMNLYGPAETGITHGLYHYTQSTAPTNVGRNTGSATWLVHPDDPERPVPIGAVGEALIEGPNVGPGYLRDPERTAVSFIQVPKWLQGLRGRSDGIVYLTGDLFRCDEDGCYIYLGRKDNQVKLRGQRIELGDVETHVQTAFDAGSLVIVELVTQAAGITQPCLVAFIFNPSLQDRMDDLFSAPNTQFSAQVVVVKDRLQKALPRFMIPSYFIPLSYIPRTTSGKVDRRQLRLALSTLPEQQITEYLATTAKREPSTEIEKRLQHLWAKGLRLAPEDIGVDDNFFDVGGDSIKAMYLAATARDEGLALTVTDILQTPTLSALAQQCTPLQSLSTPEVVPFSLVDEPTKSFVTQRVQDLGIISGEAHIVDIYPATEGQRWLIDQWSPVHFCYFISATIDPMRLRAGCAVVMARHSILRTAFVRTKNETSGITQVVLDAPEVPFQQLHTDEDLALYCDELWQAKGTLSSTIDTLPVKFQLLSRSHAEHALVIQLSHAQYDGVSLPILTSDLAAAYSVGAKSFSTTGTDFAPYVYFRSSRKSDVACNFWREYLRASSMFRLLPRRELSSVQRGPDDWPNRRVSIVRGISMPTAPSGITTASLIKAAAALVLAKRETKSDLVLGQTVNGRSMPLPGIERLLGACLNFIPFRVTFEPGWSAMDLLHHTHAQCTQTLEYDYMGLSEILQQSSEMPPGTQFGCVVQHQNIAQTGEQGPELVLDGVTCQSSALANFNPMSGLWILSTPRGESLEVMTCTVEELLSPAEARGLNDELCETIMDLAQNPDASLDLNIW</sequence>
<dbReference type="Gene3D" id="3.30.559.30">
    <property type="entry name" value="Nonribosomal peptide synthetase, condensation domain"/>
    <property type="match status" value="2"/>
</dbReference>
<dbReference type="GO" id="GO:0043041">
    <property type="term" value="P:amino acid activation for nonribosomal peptide biosynthetic process"/>
    <property type="evidence" value="ECO:0007669"/>
    <property type="project" value="TreeGrafter"/>
</dbReference>
<feature type="domain" description="Carrier" evidence="5">
    <location>
        <begin position="1645"/>
        <end position="1721"/>
    </location>
</feature>
<dbReference type="InterPro" id="IPR000873">
    <property type="entry name" value="AMP-dep_synth/lig_dom"/>
</dbReference>
<dbReference type="PANTHER" id="PTHR45527:SF3">
    <property type="entry name" value="SIDEROPHORE SYNTHETASE (EUROFUNG)"/>
    <property type="match status" value="1"/>
</dbReference>
<dbReference type="GO" id="GO:0005737">
    <property type="term" value="C:cytoplasm"/>
    <property type="evidence" value="ECO:0007669"/>
    <property type="project" value="TreeGrafter"/>
</dbReference>
<dbReference type="PANTHER" id="PTHR45527">
    <property type="entry name" value="NONRIBOSOMAL PEPTIDE SYNTHETASE"/>
    <property type="match status" value="1"/>
</dbReference>
<protein>
    <submittedName>
        <fullName evidence="6">PsyA</fullName>
    </submittedName>
</protein>
<evidence type="ECO:0000256" key="4">
    <source>
        <dbReference type="ARBA" id="ARBA00029454"/>
    </source>
</evidence>
<dbReference type="InterPro" id="IPR045851">
    <property type="entry name" value="AMP-bd_C_sf"/>
</dbReference>
<dbReference type="SUPFAM" id="SSF47336">
    <property type="entry name" value="ACP-like"/>
    <property type="match status" value="2"/>
</dbReference>
<dbReference type="InterPro" id="IPR042099">
    <property type="entry name" value="ANL_N_sf"/>
</dbReference>
<feature type="domain" description="Carrier" evidence="5">
    <location>
        <begin position="578"/>
        <end position="654"/>
    </location>
</feature>
<dbReference type="Pfam" id="PF00501">
    <property type="entry name" value="AMP-binding"/>
    <property type="match status" value="2"/>
</dbReference>
<name>A0A142DX11_9EURO</name>
<dbReference type="SUPFAM" id="SSF52777">
    <property type="entry name" value="CoA-dependent acyltransferases"/>
    <property type="match status" value="4"/>
</dbReference>
<dbReference type="InterPro" id="IPR009081">
    <property type="entry name" value="PP-bd_ACP"/>
</dbReference>
<dbReference type="NCBIfam" id="TIGR01733">
    <property type="entry name" value="AA-adenyl-dom"/>
    <property type="match status" value="2"/>
</dbReference>
<dbReference type="SUPFAM" id="SSF56801">
    <property type="entry name" value="Acetyl-CoA synthetase-like"/>
    <property type="match status" value="2"/>
</dbReference>
<dbReference type="InterPro" id="IPR020806">
    <property type="entry name" value="PKS_PP-bd"/>
</dbReference>
<dbReference type="PROSITE" id="PS50075">
    <property type="entry name" value="CARRIER"/>
    <property type="match status" value="2"/>
</dbReference>
<dbReference type="Gene3D" id="3.30.300.30">
    <property type="match status" value="2"/>
</dbReference>